<name>A0ABX6TA00_9SPHN</name>
<evidence type="ECO:0000256" key="8">
    <source>
        <dbReference type="ARBA" id="ARBA00023136"/>
    </source>
</evidence>
<dbReference type="RefSeq" id="WP_187709624.1">
    <property type="nucleotide sequence ID" value="NZ_CP060782.1"/>
</dbReference>
<keyword evidence="5" id="KW-0732">Signal</keyword>
<evidence type="ECO:0000256" key="9">
    <source>
        <dbReference type="ARBA" id="ARBA00023237"/>
    </source>
</evidence>
<dbReference type="EMBL" id="CP060782">
    <property type="protein sequence ID" value="QNP46671.1"/>
    <property type="molecule type" value="Genomic_DNA"/>
</dbReference>
<keyword evidence="15" id="KW-1185">Reference proteome</keyword>
<keyword evidence="8 10" id="KW-0472">Membrane</keyword>
<accession>A0ABX6TA00</accession>
<dbReference type="Gene3D" id="2.40.170.20">
    <property type="entry name" value="TonB-dependent receptor, beta-barrel domain"/>
    <property type="match status" value="1"/>
</dbReference>
<keyword evidence="6" id="KW-0406">Ion transport</keyword>
<evidence type="ECO:0000256" key="6">
    <source>
        <dbReference type="ARBA" id="ARBA00023065"/>
    </source>
</evidence>
<evidence type="ECO:0000256" key="2">
    <source>
        <dbReference type="ARBA" id="ARBA00022448"/>
    </source>
</evidence>
<keyword evidence="2 10" id="KW-0813">Transport</keyword>
<comment type="subcellular location">
    <subcellularLocation>
        <location evidence="1 10">Cell outer membrane</location>
        <topology evidence="1 10">Multi-pass membrane protein</topology>
    </subcellularLocation>
</comment>
<evidence type="ECO:0000256" key="1">
    <source>
        <dbReference type="ARBA" id="ARBA00004571"/>
    </source>
</evidence>
<dbReference type="PROSITE" id="PS52016">
    <property type="entry name" value="TONB_DEPENDENT_REC_3"/>
    <property type="match status" value="1"/>
</dbReference>
<dbReference type="InterPro" id="IPR039426">
    <property type="entry name" value="TonB-dep_rcpt-like"/>
</dbReference>
<feature type="domain" description="TonB-dependent receptor plug" evidence="13">
    <location>
        <begin position="21"/>
        <end position="128"/>
    </location>
</feature>
<keyword evidence="3 10" id="KW-1134">Transmembrane beta strand</keyword>
<organism evidence="14 15">
    <name type="scientific">Sphingomonas sediminicola</name>
    <dbReference type="NCBI Taxonomy" id="386874"/>
    <lineage>
        <taxon>Bacteria</taxon>
        <taxon>Pseudomonadati</taxon>
        <taxon>Pseudomonadota</taxon>
        <taxon>Alphaproteobacteria</taxon>
        <taxon>Sphingomonadales</taxon>
        <taxon>Sphingomonadaceae</taxon>
        <taxon>Sphingomonas</taxon>
    </lineage>
</organism>
<keyword evidence="9 10" id="KW-0998">Cell outer membrane</keyword>
<evidence type="ECO:0000256" key="10">
    <source>
        <dbReference type="PROSITE-ProRule" id="PRU01360"/>
    </source>
</evidence>
<evidence type="ECO:0000259" key="12">
    <source>
        <dbReference type="Pfam" id="PF00593"/>
    </source>
</evidence>
<comment type="similarity">
    <text evidence="10 11">Belongs to the TonB-dependent receptor family.</text>
</comment>
<evidence type="ECO:0000313" key="14">
    <source>
        <dbReference type="EMBL" id="QNP46671.1"/>
    </source>
</evidence>
<evidence type="ECO:0000256" key="4">
    <source>
        <dbReference type="ARBA" id="ARBA00022692"/>
    </source>
</evidence>
<feature type="domain" description="TonB-dependent receptor-like beta-barrel" evidence="12">
    <location>
        <begin position="191"/>
        <end position="584"/>
    </location>
</feature>
<keyword evidence="4 10" id="KW-0812">Transmembrane</keyword>
<sequence length="613" mass="66371">MIDALPTTEIIVTAERAPEKAEDTPASAAVIDSESIERLGEPLVPALLRLTPSVSVATSGPAGSLTEVRIRGTENNHTLLFVDGIRANDPATGNQPRFELLNADVTSRIEIVRGPQSALWGSEAVGGVVAVDSVASERSSFSLGSEIGSFGFRRGSASGSFTSGKSSLAGGLGWQRATGIDAFDGNGDKDGYHNLSGRVRGTLEVTPAIRLGVAAFAMSGRSDFDGYDPITFLHANTLDSSRNRLSAVRLWGDFGDPKSAWSGSLGGATLSSRNRNFLASDEINRTSGRRQTLDAQVQHRFKTSSVEHRLILALDHESEEFKARDVNFGGFTDQDRDRKHNAVTAEWRADAGPATLDLAVRRDAFNRFKDATTLRASLLAKVGKGFSIAGSYGEGIAQPTFFDLYGFFPGSFVGNPSLKPERSRGFEASLRYANRTFAASLTAYQQRLRDEIVDTFDPDTFLSSTANRSETSRRSGVEAQANWSLHEGLRLSANYAYIKASEPDDLGSHVREARRPKHIGSVAADGQLGRISYGLSIAYTGSRLDTDFETFPFQRVKLGAYWLAGARVSYEVAEGVQIFARAANAFDERYQDALGYRTEGRSIYGGIRLARGR</sequence>
<evidence type="ECO:0000256" key="11">
    <source>
        <dbReference type="RuleBase" id="RU003357"/>
    </source>
</evidence>
<evidence type="ECO:0000256" key="5">
    <source>
        <dbReference type="ARBA" id="ARBA00022729"/>
    </source>
</evidence>
<dbReference type="InterPro" id="IPR000531">
    <property type="entry name" value="Beta-barrel_TonB"/>
</dbReference>
<dbReference type="CDD" id="cd01347">
    <property type="entry name" value="ligand_gated_channel"/>
    <property type="match status" value="1"/>
</dbReference>
<keyword evidence="7 11" id="KW-0798">TonB box</keyword>
<dbReference type="Pfam" id="PF07715">
    <property type="entry name" value="Plug"/>
    <property type="match status" value="1"/>
</dbReference>
<dbReference type="PANTHER" id="PTHR30069">
    <property type="entry name" value="TONB-DEPENDENT OUTER MEMBRANE RECEPTOR"/>
    <property type="match status" value="1"/>
</dbReference>
<dbReference type="InterPro" id="IPR012910">
    <property type="entry name" value="Plug_dom"/>
</dbReference>
<dbReference type="Gene3D" id="2.170.130.10">
    <property type="entry name" value="TonB-dependent receptor, plug domain"/>
    <property type="match status" value="1"/>
</dbReference>
<dbReference type="SUPFAM" id="SSF56935">
    <property type="entry name" value="Porins"/>
    <property type="match status" value="1"/>
</dbReference>
<evidence type="ECO:0000256" key="7">
    <source>
        <dbReference type="ARBA" id="ARBA00023077"/>
    </source>
</evidence>
<evidence type="ECO:0000313" key="15">
    <source>
        <dbReference type="Proteomes" id="UP000516105"/>
    </source>
</evidence>
<evidence type="ECO:0000256" key="3">
    <source>
        <dbReference type="ARBA" id="ARBA00022452"/>
    </source>
</evidence>
<reference evidence="14 15" key="1">
    <citation type="submission" date="2020-08" db="EMBL/GenBank/DDBJ databases">
        <title>Genome sequence of Sphingomonas sediminicola KACC 15039T.</title>
        <authorList>
            <person name="Hyun D.-W."/>
            <person name="Bae J.-W."/>
        </authorList>
    </citation>
    <scope>NUCLEOTIDE SEQUENCE [LARGE SCALE GENOMIC DNA]</scope>
    <source>
        <strain evidence="14 15">KACC 15039</strain>
    </source>
</reference>
<gene>
    <name evidence="14" type="ORF">H9L14_06170</name>
</gene>
<evidence type="ECO:0000259" key="13">
    <source>
        <dbReference type="Pfam" id="PF07715"/>
    </source>
</evidence>
<protein>
    <submittedName>
        <fullName evidence="14">TonB-dependent receptor</fullName>
    </submittedName>
</protein>
<dbReference type="InterPro" id="IPR036942">
    <property type="entry name" value="Beta-barrel_TonB_sf"/>
</dbReference>
<proteinExistence type="inferred from homology"/>
<dbReference type="Proteomes" id="UP000516105">
    <property type="component" value="Chromosome"/>
</dbReference>
<dbReference type="PANTHER" id="PTHR30069:SF53">
    <property type="entry name" value="COLICIN I RECEPTOR-RELATED"/>
    <property type="match status" value="1"/>
</dbReference>
<dbReference type="InterPro" id="IPR037066">
    <property type="entry name" value="Plug_dom_sf"/>
</dbReference>
<keyword evidence="14" id="KW-0675">Receptor</keyword>
<dbReference type="Pfam" id="PF00593">
    <property type="entry name" value="TonB_dep_Rec_b-barrel"/>
    <property type="match status" value="1"/>
</dbReference>